<evidence type="ECO:0000313" key="1">
    <source>
        <dbReference type="EMBL" id="NNH66301.1"/>
    </source>
</evidence>
<sequence length="58" mass="6543">MPTFDLLSRMLACVHDAYNDNANEDDADAIKDGAREALKKARGLFEKKVTCPPYLRPF</sequence>
<dbReference type="EMBL" id="JABEQY010000024">
    <property type="protein sequence ID" value="NNH66301.1"/>
    <property type="molecule type" value="Genomic_DNA"/>
</dbReference>
<dbReference type="RefSeq" id="WP_170281963.1">
    <property type="nucleotide sequence ID" value="NZ_JABEQY010000024.1"/>
</dbReference>
<evidence type="ECO:0000313" key="2">
    <source>
        <dbReference type="Proteomes" id="UP000530654"/>
    </source>
</evidence>
<dbReference type="Proteomes" id="UP000530654">
    <property type="component" value="Unassembled WGS sequence"/>
</dbReference>
<organism evidence="1 2">
    <name type="scientific">Rhizobium laguerreae</name>
    <dbReference type="NCBI Taxonomy" id="1076926"/>
    <lineage>
        <taxon>Bacteria</taxon>
        <taxon>Pseudomonadati</taxon>
        <taxon>Pseudomonadota</taxon>
        <taxon>Alphaproteobacteria</taxon>
        <taxon>Hyphomicrobiales</taxon>
        <taxon>Rhizobiaceae</taxon>
        <taxon>Rhizobium/Agrobacterium group</taxon>
        <taxon>Rhizobium</taxon>
    </lineage>
</organism>
<protein>
    <submittedName>
        <fullName evidence="1">Uncharacterized protein</fullName>
    </submittedName>
</protein>
<comment type="caution">
    <text evidence="1">The sequence shown here is derived from an EMBL/GenBank/DDBJ whole genome shotgun (WGS) entry which is preliminary data.</text>
</comment>
<dbReference type="AlphaFoldDB" id="A0A7Y2R8F0"/>
<accession>A0A7Y2R8F0</accession>
<reference evidence="1 2" key="1">
    <citation type="submission" date="2020-04" db="EMBL/GenBank/DDBJ databases">
        <title>Rhizobium bacterial biofertilizers improve the content of phenolic compounds of Lactuca sativa L. under non-saline and saline-stress conditions.</title>
        <authorList>
            <person name="Ayuso-Calles M."/>
            <person name="Garcia-Estevez I."/>
            <person name="Jimenez-Gomez A."/>
            <person name="Flores-Felix J.D."/>
            <person name="Escribano-Bailon M."/>
            <person name="Rivas R."/>
        </authorList>
    </citation>
    <scope>NUCLEOTIDE SEQUENCE [LARGE SCALE GENOMIC DNA]</scope>
    <source>
        <strain evidence="1 2">GPTR02</strain>
    </source>
</reference>
<name>A0A7Y2R8F0_9HYPH</name>
<proteinExistence type="predicted"/>
<gene>
    <name evidence="1" type="ORF">HLI17_23975</name>
</gene>